<dbReference type="SMART" id="SM00220">
    <property type="entry name" value="S_TKc"/>
    <property type="match status" value="1"/>
</dbReference>
<keyword evidence="1 7" id="KW-0723">Serine/threonine-protein kinase</keyword>
<dbReference type="EMBL" id="JBEAFC010000009">
    <property type="protein sequence ID" value="KAL1541993.1"/>
    <property type="molecule type" value="Genomic_DNA"/>
</dbReference>
<dbReference type="GO" id="GO:0004674">
    <property type="term" value="F:protein serine/threonine kinase activity"/>
    <property type="evidence" value="ECO:0007669"/>
    <property type="project" value="UniProtKB-KW"/>
</dbReference>
<dbReference type="Gene3D" id="3.30.200.20">
    <property type="entry name" value="Phosphorylase Kinase, domain 1"/>
    <property type="match status" value="1"/>
</dbReference>
<dbReference type="GO" id="GO:0005524">
    <property type="term" value="F:ATP binding"/>
    <property type="evidence" value="ECO:0007669"/>
    <property type="project" value="UniProtKB-KW"/>
</dbReference>
<dbReference type="EC" id="2.7.11.1" evidence="7"/>
<evidence type="ECO:0000259" key="6">
    <source>
        <dbReference type="PROSITE" id="PS50011"/>
    </source>
</evidence>
<dbReference type="InterPro" id="IPR011009">
    <property type="entry name" value="Kinase-like_dom_sf"/>
</dbReference>
<proteinExistence type="predicted"/>
<dbReference type="PROSITE" id="PS50011">
    <property type="entry name" value="PROTEIN_KINASE_DOM"/>
    <property type="match status" value="1"/>
</dbReference>
<dbReference type="InterPro" id="IPR045272">
    <property type="entry name" value="ANXUR1/2-like"/>
</dbReference>
<evidence type="ECO:0000313" key="7">
    <source>
        <dbReference type="EMBL" id="KAL1541993.1"/>
    </source>
</evidence>
<evidence type="ECO:0000256" key="2">
    <source>
        <dbReference type="ARBA" id="ARBA00022679"/>
    </source>
</evidence>
<comment type="caution">
    <text evidence="7">The sequence shown here is derived from an EMBL/GenBank/DDBJ whole genome shotgun (WGS) entry which is preliminary data.</text>
</comment>
<dbReference type="InterPro" id="IPR001245">
    <property type="entry name" value="Ser-Thr/Tyr_kinase_cat_dom"/>
</dbReference>
<evidence type="ECO:0000256" key="3">
    <source>
        <dbReference type="ARBA" id="ARBA00022741"/>
    </source>
</evidence>
<keyword evidence="3" id="KW-0547">Nucleotide-binding</keyword>
<keyword evidence="2 7" id="KW-0808">Transferase</keyword>
<evidence type="ECO:0000313" key="8">
    <source>
        <dbReference type="Proteomes" id="UP001567538"/>
    </source>
</evidence>
<dbReference type="PANTHER" id="PTHR27003">
    <property type="entry name" value="OS07G0166700 PROTEIN"/>
    <property type="match status" value="1"/>
</dbReference>
<keyword evidence="4 7" id="KW-0418">Kinase</keyword>
<accession>A0ABD1GCZ0</accession>
<dbReference type="Proteomes" id="UP001567538">
    <property type="component" value="Unassembled WGS sequence"/>
</dbReference>
<dbReference type="Pfam" id="PF07714">
    <property type="entry name" value="PK_Tyr_Ser-Thr"/>
    <property type="match status" value="1"/>
</dbReference>
<organism evidence="7 8">
    <name type="scientific">Salvia divinorum</name>
    <name type="common">Maria pastora</name>
    <name type="synonym">Diviner's sage</name>
    <dbReference type="NCBI Taxonomy" id="28513"/>
    <lineage>
        <taxon>Eukaryota</taxon>
        <taxon>Viridiplantae</taxon>
        <taxon>Streptophyta</taxon>
        <taxon>Embryophyta</taxon>
        <taxon>Tracheophyta</taxon>
        <taxon>Spermatophyta</taxon>
        <taxon>Magnoliopsida</taxon>
        <taxon>eudicotyledons</taxon>
        <taxon>Gunneridae</taxon>
        <taxon>Pentapetalae</taxon>
        <taxon>asterids</taxon>
        <taxon>lamiids</taxon>
        <taxon>Lamiales</taxon>
        <taxon>Lamiaceae</taxon>
        <taxon>Nepetoideae</taxon>
        <taxon>Mentheae</taxon>
        <taxon>Salviinae</taxon>
        <taxon>Salvia</taxon>
        <taxon>Salvia subgen. Calosphace</taxon>
    </lineage>
</organism>
<dbReference type="AlphaFoldDB" id="A0ABD1GCZ0"/>
<evidence type="ECO:0000256" key="5">
    <source>
        <dbReference type="ARBA" id="ARBA00022840"/>
    </source>
</evidence>
<protein>
    <submittedName>
        <fullName evidence="7">Non-specific serine/threonine protein kinase</fullName>
        <ecNumber evidence="7">2.7.11.1</ecNumber>
    </submittedName>
</protein>
<dbReference type="InterPro" id="IPR000719">
    <property type="entry name" value="Prot_kinase_dom"/>
</dbReference>
<evidence type="ECO:0000256" key="1">
    <source>
        <dbReference type="ARBA" id="ARBA00022527"/>
    </source>
</evidence>
<dbReference type="PANTHER" id="PTHR27003:SF467">
    <property type="entry name" value="PROTEIN KINASE DOMAIN-CONTAINING PROTEIN"/>
    <property type="match status" value="1"/>
</dbReference>
<reference evidence="7 8" key="1">
    <citation type="submission" date="2024-06" db="EMBL/GenBank/DDBJ databases">
        <title>A chromosome level genome sequence of Diviner's sage (Salvia divinorum).</title>
        <authorList>
            <person name="Ford S.A."/>
            <person name="Ro D.-K."/>
            <person name="Ness R.W."/>
            <person name="Phillips M.A."/>
        </authorList>
    </citation>
    <scope>NUCLEOTIDE SEQUENCE [LARGE SCALE GENOMIC DNA]</scope>
    <source>
        <strain evidence="7">SAF-2024a</strain>
        <tissue evidence="7">Leaf</tissue>
    </source>
</reference>
<sequence>MASSVVCRQFSLAEIQSATGDFSDEHVIGNGGFRKVYKGLIDNGSVSVAIKRGLASNPSQGKGQGQTEFAAEIETLTQFRHRNLVSLIGYCNEEGEMILVYDYMSKGTLANHLYNQSTLSWSQLLKICIGAGRGLDYLHSGCSIIHRDVKPANILLDENFIAKVSDFGLAKHLGHDILQSHVFTNVKGSFGYFDPSYFTTGLLTKGSDTYAFAIILLEVLSGRLAVEGKLAEDEVCMSRDGASL</sequence>
<dbReference type="PIRSF" id="PIRSF000654">
    <property type="entry name" value="Integrin-linked_kinase"/>
    <property type="match status" value="1"/>
</dbReference>
<dbReference type="InterPro" id="IPR008271">
    <property type="entry name" value="Ser/Thr_kinase_AS"/>
</dbReference>
<evidence type="ECO:0000256" key="4">
    <source>
        <dbReference type="ARBA" id="ARBA00022777"/>
    </source>
</evidence>
<gene>
    <name evidence="7" type="ORF">AAHA92_26138</name>
</gene>
<keyword evidence="5" id="KW-0067">ATP-binding</keyword>
<keyword evidence="8" id="KW-1185">Reference proteome</keyword>
<dbReference type="Gene3D" id="1.10.510.10">
    <property type="entry name" value="Transferase(Phosphotransferase) domain 1"/>
    <property type="match status" value="1"/>
</dbReference>
<dbReference type="FunFam" id="3.30.200.20:FF:000039">
    <property type="entry name" value="receptor-like protein kinase FERONIA"/>
    <property type="match status" value="1"/>
</dbReference>
<feature type="domain" description="Protein kinase" evidence="6">
    <location>
        <begin position="22"/>
        <end position="244"/>
    </location>
</feature>
<name>A0ABD1GCZ0_SALDI</name>
<dbReference type="PROSITE" id="PS00108">
    <property type="entry name" value="PROTEIN_KINASE_ST"/>
    <property type="match status" value="1"/>
</dbReference>
<dbReference type="SUPFAM" id="SSF56112">
    <property type="entry name" value="Protein kinase-like (PK-like)"/>
    <property type="match status" value="1"/>
</dbReference>